<proteinExistence type="inferred from homology"/>
<accession>A0A7I7K4I7</accession>
<dbReference type="PRINTS" id="PR01438">
    <property type="entry name" value="UNVRSLSTRESS"/>
</dbReference>
<dbReference type="PANTHER" id="PTHR46268:SF6">
    <property type="entry name" value="UNIVERSAL STRESS PROTEIN UP12"/>
    <property type="match status" value="1"/>
</dbReference>
<dbReference type="SUPFAM" id="SSF52402">
    <property type="entry name" value="Adenine nucleotide alpha hydrolases-like"/>
    <property type="match status" value="2"/>
</dbReference>
<sequence length="283" mass="29703">MSTKLMVGYDGSPAAGAAITAGSALFPRAHAWVTHIWAPPFASVGLRRRLRDIAQNSDELATLVDSEGAWEAESVTDAGVALARAAGWAAEKVVERTTDSDGMRLAQLAEQLQADALVIGDRGLDGTKDDIGGVCDMTVHYATVPVLVVPDPLLRSEFDALADGPVLVGYDRSDRAEAAIAKVRQLFPGRRIVLAAVRDDDEPFAPGPAAEGLEVVTVDKPSGFAKPRDRLIAEALIACADDHNAAVVAVAAKGHSAVREVLLGSVAVATVRRCHRPVLVVHG</sequence>
<dbReference type="InterPro" id="IPR006015">
    <property type="entry name" value="Universal_stress_UspA"/>
</dbReference>
<evidence type="ECO:0000313" key="3">
    <source>
        <dbReference type="EMBL" id="BBX18504.1"/>
    </source>
</evidence>
<evidence type="ECO:0000256" key="1">
    <source>
        <dbReference type="ARBA" id="ARBA00008791"/>
    </source>
</evidence>
<name>A0A7I7K4I7_9MYCO</name>
<protein>
    <submittedName>
        <fullName evidence="3">Universal stress protein</fullName>
    </submittedName>
</protein>
<comment type="similarity">
    <text evidence="1">Belongs to the universal stress protein A family.</text>
</comment>
<keyword evidence="4" id="KW-1185">Reference proteome</keyword>
<feature type="domain" description="UspA" evidence="2">
    <location>
        <begin position="1"/>
        <end position="150"/>
    </location>
</feature>
<dbReference type="Proteomes" id="UP000467006">
    <property type="component" value="Chromosome"/>
</dbReference>
<reference evidence="3 4" key="1">
    <citation type="journal article" date="2019" name="Emerg. Microbes Infect.">
        <title>Comprehensive subspecies identification of 175 nontuberculous mycobacteria species based on 7547 genomic profiles.</title>
        <authorList>
            <person name="Matsumoto Y."/>
            <person name="Kinjo T."/>
            <person name="Motooka D."/>
            <person name="Nabeya D."/>
            <person name="Jung N."/>
            <person name="Uechi K."/>
            <person name="Horii T."/>
            <person name="Iida T."/>
            <person name="Fujita J."/>
            <person name="Nakamura S."/>
        </authorList>
    </citation>
    <scope>NUCLEOTIDE SEQUENCE [LARGE SCALE GENOMIC DNA]</scope>
    <source>
        <strain evidence="3 4">JCM 6396</strain>
    </source>
</reference>
<gene>
    <name evidence="3" type="ORF">MDUV_33640</name>
</gene>
<dbReference type="AlphaFoldDB" id="A0A7I7K4I7"/>
<dbReference type="Pfam" id="PF00582">
    <property type="entry name" value="Usp"/>
    <property type="match status" value="2"/>
</dbReference>
<dbReference type="RefSeq" id="WP_098002505.1">
    <property type="nucleotide sequence ID" value="NZ_AP022563.1"/>
</dbReference>
<feature type="domain" description="UspA" evidence="2">
    <location>
        <begin position="233"/>
        <end position="282"/>
    </location>
</feature>
<dbReference type="Gene3D" id="3.40.50.620">
    <property type="entry name" value="HUPs"/>
    <property type="match status" value="1"/>
</dbReference>
<dbReference type="CDD" id="cd00293">
    <property type="entry name" value="USP-like"/>
    <property type="match status" value="2"/>
</dbReference>
<dbReference type="EMBL" id="AP022563">
    <property type="protein sequence ID" value="BBX18504.1"/>
    <property type="molecule type" value="Genomic_DNA"/>
</dbReference>
<evidence type="ECO:0000259" key="2">
    <source>
        <dbReference type="Pfam" id="PF00582"/>
    </source>
</evidence>
<dbReference type="InterPro" id="IPR006016">
    <property type="entry name" value="UspA"/>
</dbReference>
<dbReference type="OrthoDB" id="3473874at2"/>
<dbReference type="KEGG" id="mdu:MDUV_33640"/>
<dbReference type="Gene3D" id="3.40.50.12370">
    <property type="match status" value="1"/>
</dbReference>
<organism evidence="3 4">
    <name type="scientific">Mycolicibacterium duvalii</name>
    <dbReference type="NCBI Taxonomy" id="39688"/>
    <lineage>
        <taxon>Bacteria</taxon>
        <taxon>Bacillati</taxon>
        <taxon>Actinomycetota</taxon>
        <taxon>Actinomycetes</taxon>
        <taxon>Mycobacteriales</taxon>
        <taxon>Mycobacteriaceae</taxon>
        <taxon>Mycolicibacterium</taxon>
    </lineage>
</organism>
<evidence type="ECO:0000313" key="4">
    <source>
        <dbReference type="Proteomes" id="UP000467006"/>
    </source>
</evidence>
<dbReference type="InterPro" id="IPR014729">
    <property type="entry name" value="Rossmann-like_a/b/a_fold"/>
</dbReference>
<dbReference type="PANTHER" id="PTHR46268">
    <property type="entry name" value="STRESS RESPONSE PROTEIN NHAX"/>
    <property type="match status" value="1"/>
</dbReference>